<protein>
    <submittedName>
        <fullName evidence="1">Sexual differentiation process protein Isp4</fullName>
    </submittedName>
</protein>
<reference evidence="2" key="2">
    <citation type="submission" date="2016-02" db="EMBL/GenBank/DDBJ databases">
        <title>Genome sequencing of Aspergillus luchuensis NBRC 4314.</title>
        <authorList>
            <person name="Yamada O."/>
        </authorList>
    </citation>
    <scope>NUCLEOTIDE SEQUENCE [LARGE SCALE GENOMIC DNA]</scope>
    <source>
        <strain evidence="2">RIB 2604</strain>
    </source>
</reference>
<evidence type="ECO:0000313" key="2">
    <source>
        <dbReference type="Proteomes" id="UP000075230"/>
    </source>
</evidence>
<evidence type="ECO:0000313" key="1">
    <source>
        <dbReference type="EMBL" id="GAT26977.1"/>
    </source>
</evidence>
<accession>A0A146FMW8</accession>
<gene>
    <name evidence="1" type="ORF">RIB2604_02106600</name>
</gene>
<dbReference type="AlphaFoldDB" id="A0A146FMW8"/>
<name>A0A146FMW8_ASPKA</name>
<organism evidence="1 2">
    <name type="scientific">Aspergillus kawachii</name>
    <name type="common">White koji mold</name>
    <name type="synonym">Aspergillus awamori var. kawachi</name>
    <dbReference type="NCBI Taxonomy" id="1069201"/>
    <lineage>
        <taxon>Eukaryota</taxon>
        <taxon>Fungi</taxon>
        <taxon>Dikarya</taxon>
        <taxon>Ascomycota</taxon>
        <taxon>Pezizomycotina</taxon>
        <taxon>Eurotiomycetes</taxon>
        <taxon>Eurotiomycetidae</taxon>
        <taxon>Eurotiales</taxon>
        <taxon>Aspergillaceae</taxon>
        <taxon>Aspergillus</taxon>
        <taxon>Aspergillus subgen. Circumdati</taxon>
    </lineage>
</organism>
<sequence>MQFHFVSTFRTPRVGYAKSLMKSTCSSKFVCIKISEFWNRRIDTYGLLWMACCMIVASPSAPSAPSGSITSDVRSILGFYH</sequence>
<dbReference type="EMBL" id="BCWF01000021">
    <property type="protein sequence ID" value="GAT26977.1"/>
    <property type="molecule type" value="Genomic_DNA"/>
</dbReference>
<reference evidence="1 2" key="1">
    <citation type="journal article" date="2016" name="DNA Res.">
        <title>Genome sequence of Aspergillus luchuensis NBRC 4314.</title>
        <authorList>
            <person name="Yamada O."/>
            <person name="Machida M."/>
            <person name="Hosoyama A."/>
            <person name="Goto M."/>
            <person name="Takahashi T."/>
            <person name="Futagami T."/>
            <person name="Yamagata Y."/>
            <person name="Takeuchi M."/>
            <person name="Kobayashi T."/>
            <person name="Koike H."/>
            <person name="Abe K."/>
            <person name="Asai K."/>
            <person name="Arita M."/>
            <person name="Fujita N."/>
            <person name="Fukuda K."/>
            <person name="Higa K."/>
            <person name="Horikawa H."/>
            <person name="Ishikawa T."/>
            <person name="Jinno K."/>
            <person name="Kato Y."/>
            <person name="Kirimura K."/>
            <person name="Mizutani O."/>
            <person name="Nakasone K."/>
            <person name="Sano M."/>
            <person name="Shiraishi Y."/>
            <person name="Tsukahara M."/>
            <person name="Gomi K."/>
        </authorList>
    </citation>
    <scope>NUCLEOTIDE SEQUENCE [LARGE SCALE GENOMIC DNA]</scope>
    <source>
        <strain evidence="1 2">RIB 2604</strain>
    </source>
</reference>
<comment type="caution">
    <text evidence="1">The sequence shown here is derived from an EMBL/GenBank/DDBJ whole genome shotgun (WGS) entry which is preliminary data.</text>
</comment>
<proteinExistence type="predicted"/>
<dbReference type="Proteomes" id="UP000075230">
    <property type="component" value="Unassembled WGS sequence"/>
</dbReference>